<proteinExistence type="predicted"/>
<gene>
    <name evidence="1" type="ORF">EZS28_029386</name>
</gene>
<accession>A0A5J4UX98</accession>
<dbReference type="Proteomes" id="UP000324800">
    <property type="component" value="Unassembled WGS sequence"/>
</dbReference>
<reference evidence="1 2" key="1">
    <citation type="submission" date="2019-03" db="EMBL/GenBank/DDBJ databases">
        <title>Single cell metagenomics reveals metabolic interactions within the superorganism composed of flagellate Streblomastix strix and complex community of Bacteroidetes bacteria on its surface.</title>
        <authorList>
            <person name="Treitli S.C."/>
            <person name="Kolisko M."/>
            <person name="Husnik F."/>
            <person name="Keeling P."/>
            <person name="Hampl V."/>
        </authorList>
    </citation>
    <scope>NUCLEOTIDE SEQUENCE [LARGE SCALE GENOMIC DNA]</scope>
    <source>
        <strain evidence="1">ST1C</strain>
    </source>
</reference>
<evidence type="ECO:0000313" key="1">
    <source>
        <dbReference type="EMBL" id="KAA6375088.1"/>
    </source>
</evidence>
<dbReference type="AlphaFoldDB" id="A0A5J4UX98"/>
<organism evidence="1 2">
    <name type="scientific">Streblomastix strix</name>
    <dbReference type="NCBI Taxonomy" id="222440"/>
    <lineage>
        <taxon>Eukaryota</taxon>
        <taxon>Metamonada</taxon>
        <taxon>Preaxostyla</taxon>
        <taxon>Oxymonadida</taxon>
        <taxon>Streblomastigidae</taxon>
        <taxon>Streblomastix</taxon>
    </lineage>
</organism>
<evidence type="ECO:0000313" key="2">
    <source>
        <dbReference type="Proteomes" id="UP000324800"/>
    </source>
</evidence>
<protein>
    <submittedName>
        <fullName evidence="1">Uncharacterized protein</fullName>
    </submittedName>
</protein>
<dbReference type="EMBL" id="SNRW01011485">
    <property type="protein sequence ID" value="KAA6375088.1"/>
    <property type="molecule type" value="Genomic_DNA"/>
</dbReference>
<sequence length="169" mass="18637">MQRGDAATQQPIDHLEHIKLWIGYSTACGPFQQIAISKDKTKLWETSIYAREQAMIAANSLSDECSKNSVSVSSLETIVSGRRHGGIFLDIPVMKFATTAAMDVRFPVRFESCMVKQMATDDSFMRGYNSSKMGARTNIQVTLQGNLTPGIVDSELIKLTSDGNQNNLI</sequence>
<name>A0A5J4UX98_9EUKA</name>
<comment type="caution">
    <text evidence="1">The sequence shown here is derived from an EMBL/GenBank/DDBJ whole genome shotgun (WGS) entry which is preliminary data.</text>
</comment>